<keyword evidence="3" id="KW-1003">Cell membrane</keyword>
<sequence length="271" mass="29304">MMETIQEILNFSVGKLTVGNIISALVIFLVCHAVIKALMGPIERLLDKLNVDLTLRGFLRTVIRVVLNFVAVCIVAESIGIPIASLLAVLGMLGLAVSLSVQGALSNLSNGIMLLITKPFKAGDYIAAAGIEGTVKEISMLCTKIITVDNKDIFVPNSEIAGGKITNFSSEPVRRVDIVIRAGYNNDIATVKKALTEAVAATDNTLNDPAPFIRLSGYKEYAVEYTIRVWAQGSDYWNVYFDLLENISKAYAANGVKGAVPGMNIYMQEDK</sequence>
<evidence type="ECO:0000256" key="4">
    <source>
        <dbReference type="ARBA" id="ARBA00022692"/>
    </source>
</evidence>
<dbReference type="InterPro" id="IPR011014">
    <property type="entry name" value="MscS_channel_TM-2"/>
</dbReference>
<reference evidence="11" key="1">
    <citation type="submission" date="2012-11" db="EMBL/GenBank/DDBJ databases">
        <title>Dependencies among metagenomic species, viruses, plasmids and units of genetic variation.</title>
        <authorList>
            <person name="Nielsen H.B."/>
            <person name="Almeida M."/>
            <person name="Juncker A.S."/>
            <person name="Rasmussen S."/>
            <person name="Li J."/>
            <person name="Sunagawa S."/>
            <person name="Plichta D."/>
            <person name="Gautier L."/>
            <person name="Le Chatelier E."/>
            <person name="Peletier E."/>
            <person name="Bonde I."/>
            <person name="Nielsen T."/>
            <person name="Manichanh C."/>
            <person name="Arumugam M."/>
            <person name="Batto J."/>
            <person name="Santos M.B.Q.D."/>
            <person name="Blom N."/>
            <person name="Borruel N."/>
            <person name="Burgdorf K.S."/>
            <person name="Boumezbeur F."/>
            <person name="Casellas F."/>
            <person name="Dore J."/>
            <person name="Guarner F."/>
            <person name="Hansen T."/>
            <person name="Hildebrand F."/>
            <person name="Kaas R.S."/>
            <person name="Kennedy S."/>
            <person name="Kristiansen K."/>
            <person name="Kultima J.R."/>
            <person name="Leonard P."/>
            <person name="Levenez F."/>
            <person name="Lund O."/>
            <person name="Moumen B."/>
            <person name="Le Paslier D."/>
            <person name="Pons N."/>
            <person name="Pedersen O."/>
            <person name="Prifti E."/>
            <person name="Qin J."/>
            <person name="Raes J."/>
            <person name="Tap J."/>
            <person name="Tims S."/>
            <person name="Ussery D.W."/>
            <person name="Yamada T."/>
            <person name="MetaHit consortium"/>
            <person name="Renault P."/>
            <person name="Sicheritz-Ponten T."/>
            <person name="Bork P."/>
            <person name="Wang J."/>
            <person name="Brunak S."/>
            <person name="Ehrlich S.D."/>
        </authorList>
    </citation>
    <scope>NUCLEOTIDE SEQUENCE [LARGE SCALE GENOMIC DNA]</scope>
</reference>
<feature type="domain" description="Mechanosensitive ion channel MscS" evidence="8">
    <location>
        <begin position="105"/>
        <end position="169"/>
    </location>
</feature>
<dbReference type="AlphaFoldDB" id="R6J999"/>
<feature type="domain" description="Mechanosensitive ion channel MscS C-terminal" evidence="9">
    <location>
        <begin position="177"/>
        <end position="256"/>
    </location>
</feature>
<evidence type="ECO:0000256" key="1">
    <source>
        <dbReference type="ARBA" id="ARBA00004651"/>
    </source>
</evidence>
<dbReference type="InterPro" id="IPR049142">
    <property type="entry name" value="MS_channel_1st"/>
</dbReference>
<dbReference type="InterPro" id="IPR010920">
    <property type="entry name" value="LSM_dom_sf"/>
</dbReference>
<dbReference type="Pfam" id="PF21082">
    <property type="entry name" value="MS_channel_3rd"/>
    <property type="match status" value="1"/>
</dbReference>
<reference evidence="14 15" key="2">
    <citation type="journal article" date="2019" name="Nat. Med.">
        <title>A library of human gut bacterial isolates paired with longitudinal multiomics data enables mechanistic microbiome research.</title>
        <authorList>
            <person name="Poyet M."/>
            <person name="Groussin M."/>
            <person name="Gibbons S.M."/>
            <person name="Avila-Pacheco J."/>
            <person name="Jiang X."/>
            <person name="Kearney S.M."/>
            <person name="Perrotta A.R."/>
            <person name="Berdy B."/>
            <person name="Zhao S."/>
            <person name="Lieberman T.D."/>
            <person name="Swanson P.K."/>
            <person name="Smith M."/>
            <person name="Roesemann S."/>
            <person name="Alexander J.E."/>
            <person name="Rich S.A."/>
            <person name="Livny J."/>
            <person name="Vlamakis H."/>
            <person name="Clish C."/>
            <person name="Bullock K."/>
            <person name="Deik A."/>
            <person name="Scott J."/>
            <person name="Pierce K.A."/>
            <person name="Xavier R.J."/>
            <person name="Alm E.J."/>
        </authorList>
    </citation>
    <scope>NUCLEOTIDE SEQUENCE [LARGE SCALE GENOMIC DNA]</scope>
    <source>
        <strain evidence="12 15">BIOML-A13</strain>
        <strain evidence="13 14">BIOML-A3</strain>
    </source>
</reference>
<evidence type="ECO:0000259" key="9">
    <source>
        <dbReference type="Pfam" id="PF21082"/>
    </source>
</evidence>
<dbReference type="InterPro" id="IPR045275">
    <property type="entry name" value="MscS_archaea/bacteria_type"/>
</dbReference>
<dbReference type="Gene3D" id="1.10.287.1260">
    <property type="match status" value="1"/>
</dbReference>
<dbReference type="Pfam" id="PF00924">
    <property type="entry name" value="MS_channel_2nd"/>
    <property type="match status" value="1"/>
</dbReference>
<feature type="transmembrane region" description="Helical" evidence="7">
    <location>
        <begin position="20"/>
        <end position="40"/>
    </location>
</feature>
<keyword evidence="14" id="KW-1185">Reference proteome</keyword>
<dbReference type="eggNOG" id="COG0668">
    <property type="taxonomic scope" value="Bacteria"/>
</dbReference>
<evidence type="ECO:0000313" key="15">
    <source>
        <dbReference type="Proteomes" id="UP000484547"/>
    </source>
</evidence>
<dbReference type="InterPro" id="IPR049278">
    <property type="entry name" value="MS_channel_C"/>
</dbReference>
<feature type="transmembrane region" description="Helical" evidence="7">
    <location>
        <begin position="61"/>
        <end position="81"/>
    </location>
</feature>
<proteinExistence type="inferred from homology"/>
<dbReference type="Proteomes" id="UP000484547">
    <property type="component" value="Unassembled WGS sequence"/>
</dbReference>
<protein>
    <submittedName>
        <fullName evidence="12">Mechanosensitive ion channel</fullName>
    </submittedName>
</protein>
<evidence type="ECO:0000259" key="8">
    <source>
        <dbReference type="Pfam" id="PF00924"/>
    </source>
</evidence>
<dbReference type="SUPFAM" id="SSF82861">
    <property type="entry name" value="Mechanosensitive channel protein MscS (YggB), transmembrane region"/>
    <property type="match status" value="1"/>
</dbReference>
<evidence type="ECO:0000256" key="6">
    <source>
        <dbReference type="ARBA" id="ARBA00023136"/>
    </source>
</evidence>
<dbReference type="STRING" id="1262914.BN533_01880"/>
<dbReference type="Gene3D" id="2.30.30.60">
    <property type="match status" value="1"/>
</dbReference>
<evidence type="ECO:0000256" key="7">
    <source>
        <dbReference type="SAM" id="Phobius"/>
    </source>
</evidence>
<gene>
    <name evidence="11" type="ORF">BN533_01880</name>
    <name evidence="12" type="ORF">GMD11_07455</name>
    <name evidence="13" type="ORF">GMD18_07110</name>
</gene>
<keyword evidence="4 7" id="KW-0812">Transmembrane</keyword>
<evidence type="ECO:0000313" key="11">
    <source>
        <dbReference type="EMBL" id="CDB46867.1"/>
    </source>
</evidence>
<evidence type="ECO:0000313" key="12">
    <source>
        <dbReference type="EMBL" id="MTT76096.1"/>
    </source>
</evidence>
<dbReference type="OrthoDB" id="9809206at2"/>
<dbReference type="SUPFAM" id="SSF50182">
    <property type="entry name" value="Sm-like ribonucleoproteins"/>
    <property type="match status" value="1"/>
</dbReference>
<dbReference type="Gene3D" id="3.30.70.100">
    <property type="match status" value="1"/>
</dbReference>
<accession>R6J999</accession>
<dbReference type="RefSeq" id="WP_021718780.1">
    <property type="nucleotide sequence ID" value="NZ_CAUBBC010000010.1"/>
</dbReference>
<keyword evidence="6 7" id="KW-0472">Membrane</keyword>
<dbReference type="EMBL" id="WNBW01000004">
    <property type="protein sequence ID" value="MTU04160.1"/>
    <property type="molecule type" value="Genomic_DNA"/>
</dbReference>
<dbReference type="InterPro" id="IPR006686">
    <property type="entry name" value="MscS_channel_CS"/>
</dbReference>
<dbReference type="InterPro" id="IPR011066">
    <property type="entry name" value="MscS_channel_C_sf"/>
</dbReference>
<dbReference type="EMBL" id="CBDS010000100">
    <property type="protein sequence ID" value="CDB46867.1"/>
    <property type="molecule type" value="Genomic_DNA"/>
</dbReference>
<dbReference type="PROSITE" id="PS01246">
    <property type="entry name" value="UPF0003"/>
    <property type="match status" value="1"/>
</dbReference>
<dbReference type="HOGENOM" id="CLU_037945_1_1_9"/>
<name>R6J999_9FIRM</name>
<evidence type="ECO:0000259" key="10">
    <source>
        <dbReference type="Pfam" id="PF21088"/>
    </source>
</evidence>
<organism evidence="11">
    <name type="scientific">Phascolarctobacterium faecium</name>
    <dbReference type="NCBI Taxonomy" id="33025"/>
    <lineage>
        <taxon>Bacteria</taxon>
        <taxon>Bacillati</taxon>
        <taxon>Bacillota</taxon>
        <taxon>Negativicutes</taxon>
        <taxon>Acidaminococcales</taxon>
        <taxon>Acidaminococcaceae</taxon>
        <taxon>Phascolarctobacterium</taxon>
    </lineage>
</organism>
<comment type="subcellular location">
    <subcellularLocation>
        <location evidence="1">Cell membrane</location>
        <topology evidence="1">Multi-pass membrane protein</topology>
    </subcellularLocation>
</comment>
<dbReference type="EMBL" id="WNBM01000004">
    <property type="protein sequence ID" value="MTT76096.1"/>
    <property type="molecule type" value="Genomic_DNA"/>
</dbReference>
<feature type="transmembrane region" description="Helical" evidence="7">
    <location>
        <begin position="87"/>
        <end position="108"/>
    </location>
</feature>
<evidence type="ECO:0000256" key="2">
    <source>
        <dbReference type="ARBA" id="ARBA00008017"/>
    </source>
</evidence>
<accession>A0A6I3RU36</accession>
<comment type="caution">
    <text evidence="11">The sequence shown here is derived from an EMBL/GenBank/DDBJ whole genome shotgun (WGS) entry which is preliminary data.</text>
</comment>
<feature type="domain" description="Mechanosensitive ion channel transmembrane helices 2/3" evidence="10">
    <location>
        <begin position="61"/>
        <end position="99"/>
    </location>
</feature>
<dbReference type="GO" id="GO:0005886">
    <property type="term" value="C:plasma membrane"/>
    <property type="evidence" value="ECO:0007669"/>
    <property type="project" value="UniProtKB-SubCell"/>
</dbReference>
<comment type="similarity">
    <text evidence="2">Belongs to the MscS (TC 1.A.23) family.</text>
</comment>
<evidence type="ECO:0000256" key="5">
    <source>
        <dbReference type="ARBA" id="ARBA00022989"/>
    </source>
</evidence>
<dbReference type="PANTHER" id="PTHR30221">
    <property type="entry name" value="SMALL-CONDUCTANCE MECHANOSENSITIVE CHANNEL"/>
    <property type="match status" value="1"/>
</dbReference>
<evidence type="ECO:0000313" key="13">
    <source>
        <dbReference type="EMBL" id="MTU04160.1"/>
    </source>
</evidence>
<dbReference type="Pfam" id="PF21088">
    <property type="entry name" value="MS_channel_1st"/>
    <property type="match status" value="1"/>
</dbReference>
<dbReference type="Proteomes" id="UP000443070">
    <property type="component" value="Unassembled WGS sequence"/>
</dbReference>
<evidence type="ECO:0000256" key="3">
    <source>
        <dbReference type="ARBA" id="ARBA00022475"/>
    </source>
</evidence>
<dbReference type="InterPro" id="IPR006685">
    <property type="entry name" value="MscS_channel_2nd"/>
</dbReference>
<dbReference type="PANTHER" id="PTHR30221:SF1">
    <property type="entry name" value="SMALL-CONDUCTANCE MECHANOSENSITIVE CHANNEL"/>
    <property type="match status" value="1"/>
</dbReference>
<dbReference type="SUPFAM" id="SSF82689">
    <property type="entry name" value="Mechanosensitive channel protein MscS (YggB), C-terminal domain"/>
    <property type="match status" value="1"/>
</dbReference>
<dbReference type="GO" id="GO:0008381">
    <property type="term" value="F:mechanosensitive monoatomic ion channel activity"/>
    <property type="evidence" value="ECO:0007669"/>
    <property type="project" value="InterPro"/>
</dbReference>
<keyword evidence="5 7" id="KW-1133">Transmembrane helix</keyword>
<evidence type="ECO:0000313" key="14">
    <source>
        <dbReference type="Proteomes" id="UP000443070"/>
    </source>
</evidence>
<dbReference type="InterPro" id="IPR023408">
    <property type="entry name" value="MscS_beta-dom_sf"/>
</dbReference>